<protein>
    <submittedName>
        <fullName evidence="1">Uncharacterized protein</fullName>
    </submittedName>
</protein>
<comment type="caution">
    <text evidence="1">The sequence shown here is derived from an EMBL/GenBank/DDBJ whole genome shotgun (WGS) entry which is preliminary data.</text>
</comment>
<dbReference type="EMBL" id="MU274944">
    <property type="protein sequence ID" value="KAI0084326.1"/>
    <property type="molecule type" value="Genomic_DNA"/>
</dbReference>
<evidence type="ECO:0000313" key="2">
    <source>
        <dbReference type="Proteomes" id="UP001055072"/>
    </source>
</evidence>
<gene>
    <name evidence="1" type="ORF">BDY19DRAFT_543212</name>
</gene>
<sequence>MSSLGASIPPELFEHILFYVGDWDRLEPRGDPTARREEMKRLSACALTCVYWARLTRERMFRRLVLRSAKDISGLRSLLRAFSSDRLDPIGVLLSELVIYYKLGDLLWFYNVPGLVASGANKLHWVAFHVLGPVPAAFTAGNTRRSVLHPLFFAVPRVMPMTPFHKFTVKVYIENIHFTHPTMLYNLLQDCKLLHPWGIACTNLTWDHDSTATLSSFGWALAHRSHLQPYYTVYPSQCTDNALAAAMARSVPRHESFRRPHLNSTDSSSLVDIIRASWDQDTSATESGITSISGFNDVQWYSAARLTPGVYSAMSLTFLR</sequence>
<keyword evidence="2" id="KW-1185">Reference proteome</keyword>
<dbReference type="Proteomes" id="UP001055072">
    <property type="component" value="Unassembled WGS sequence"/>
</dbReference>
<reference evidence="1" key="1">
    <citation type="journal article" date="2021" name="Environ. Microbiol.">
        <title>Gene family expansions and transcriptome signatures uncover fungal adaptations to wood decay.</title>
        <authorList>
            <person name="Hage H."/>
            <person name="Miyauchi S."/>
            <person name="Viragh M."/>
            <person name="Drula E."/>
            <person name="Min B."/>
            <person name="Chaduli D."/>
            <person name="Navarro D."/>
            <person name="Favel A."/>
            <person name="Norest M."/>
            <person name="Lesage-Meessen L."/>
            <person name="Balint B."/>
            <person name="Merenyi Z."/>
            <person name="de Eugenio L."/>
            <person name="Morin E."/>
            <person name="Martinez A.T."/>
            <person name="Baldrian P."/>
            <person name="Stursova M."/>
            <person name="Martinez M.J."/>
            <person name="Novotny C."/>
            <person name="Magnuson J.K."/>
            <person name="Spatafora J.W."/>
            <person name="Maurice S."/>
            <person name="Pangilinan J."/>
            <person name="Andreopoulos W."/>
            <person name="LaButti K."/>
            <person name="Hundley H."/>
            <person name="Na H."/>
            <person name="Kuo A."/>
            <person name="Barry K."/>
            <person name="Lipzen A."/>
            <person name="Henrissat B."/>
            <person name="Riley R."/>
            <person name="Ahrendt S."/>
            <person name="Nagy L.G."/>
            <person name="Grigoriev I.V."/>
            <person name="Martin F."/>
            <person name="Rosso M.N."/>
        </authorList>
    </citation>
    <scope>NUCLEOTIDE SEQUENCE</scope>
    <source>
        <strain evidence="1">CBS 384.51</strain>
    </source>
</reference>
<proteinExistence type="predicted"/>
<name>A0ACB8TQX5_9APHY</name>
<organism evidence="1 2">
    <name type="scientific">Irpex rosettiformis</name>
    <dbReference type="NCBI Taxonomy" id="378272"/>
    <lineage>
        <taxon>Eukaryota</taxon>
        <taxon>Fungi</taxon>
        <taxon>Dikarya</taxon>
        <taxon>Basidiomycota</taxon>
        <taxon>Agaricomycotina</taxon>
        <taxon>Agaricomycetes</taxon>
        <taxon>Polyporales</taxon>
        <taxon>Irpicaceae</taxon>
        <taxon>Irpex</taxon>
    </lineage>
</organism>
<accession>A0ACB8TQX5</accession>
<evidence type="ECO:0000313" key="1">
    <source>
        <dbReference type="EMBL" id="KAI0084326.1"/>
    </source>
</evidence>